<proteinExistence type="inferred from homology"/>
<dbReference type="Pfam" id="PF23559">
    <property type="entry name" value="WHD_DRP"/>
    <property type="match status" value="1"/>
</dbReference>
<name>A0ABR0XV51_REHGL</name>
<feature type="domain" description="Disease resistance N-terminal" evidence="9">
    <location>
        <begin position="39"/>
        <end position="119"/>
    </location>
</feature>
<evidence type="ECO:0000256" key="7">
    <source>
        <dbReference type="SAM" id="Coils"/>
    </source>
</evidence>
<sequence>MSHYESNRRVFGVFLGRVSKLVLNLLPKHPREKAMAECAVGFVLDKITTLLEEKVNLIKDVKQEVEYVRDELERMTAFLRVADAAEDSDPELKVWVKQVRDVAYETEDIIDEFMLQLHSTNGCGLVGCCGFLDRLIFSVGKLKTQYEIASEIQSIKSRMTDIAVGHRRYRYKFSAPNQTSSLSGNGGSAGGVDRQGDALLLEEGELVGIENPKKQLVTWLVEGVSRLKVVAVAGMGGLGKTTLVKKVYDDSIVKKHFHNHAWITVSQSFNLEELLRDTIHQLFDQMKMPVPQEMSTMNGNRLKATIKDFLRQRRYLLVFDDVWSIQAWEAIKYALPNEDQGSRVILTTRLMDVASSCSVETDGYVYQLNPLSEEESWILFCQKAFHRNSCPNHLIDICKNILRRCGGLPLAIVAISGVLSTKKETNIDEWKMLNYGLGSELEGNDQLQSMRNILLLSFNYLPYYLKPCFMYLSNYPEDLLIEHNVLVRQWIAEGFVRRKEGRTVEQVAQGYLNELINKSLLRPVKTNDDGSVKISCIHDFYREIILSKSRDQNFATTTIERNMAWPKRVRRLSIHGELENSEVERYGARLCSILSFGVIDSNSISSILHLLKSSKMLKVLDLTGLTLENFPEVILELLHLRYLCLRNTRIKRLPDSIKNLQKLEMLDLKGTFITELPVGILKLQYLRQLLVYRHLPGAYMPYNYVHGFKALKGIGCLKSLQKLCFIEVYPGSRVLKEIATLTELKRISITKLSNEDCVVLCSAIEYLDKLSSLGLRALEGEILDLQYLHSPPPFLQRLYLGGQLAMFPHWIQSLRSLVKVYLRWSRLKDDPLEYLQDLPNLVHIEFLEAYVGENLCFKAGKFQKLKLLGLDKLEALKLVTVEEGATPLLEKLIIQRCKLLESVPVGIERLSNLKVLEFFDMPDEFIFPLSPETSGDQYWKVAHIPEVYHTYWRNGCWEVYTLEDLQANDKSGKPGNVVVKTQEQRNWL</sequence>
<reference evidence="12 13" key="1">
    <citation type="journal article" date="2021" name="Comput. Struct. Biotechnol. J.">
        <title>De novo genome assembly of the potent medicinal plant Rehmannia glutinosa using nanopore technology.</title>
        <authorList>
            <person name="Ma L."/>
            <person name="Dong C."/>
            <person name="Song C."/>
            <person name="Wang X."/>
            <person name="Zheng X."/>
            <person name="Niu Y."/>
            <person name="Chen S."/>
            <person name="Feng W."/>
        </authorList>
    </citation>
    <scope>NUCLEOTIDE SEQUENCE [LARGE SCALE GENOMIC DNA]</scope>
    <source>
        <strain evidence="12">DH-2019</strain>
    </source>
</reference>
<evidence type="ECO:0000256" key="3">
    <source>
        <dbReference type="ARBA" id="ARBA00022737"/>
    </source>
</evidence>
<comment type="caution">
    <text evidence="12">The sequence shown here is derived from an EMBL/GenBank/DDBJ whole genome shotgun (WGS) entry which is preliminary data.</text>
</comment>
<evidence type="ECO:0008006" key="14">
    <source>
        <dbReference type="Google" id="ProtNLM"/>
    </source>
</evidence>
<dbReference type="InterPro" id="IPR036388">
    <property type="entry name" value="WH-like_DNA-bd_sf"/>
</dbReference>
<evidence type="ECO:0000256" key="5">
    <source>
        <dbReference type="ARBA" id="ARBA00022821"/>
    </source>
</evidence>
<feature type="domain" description="Disease resistance protein winged helix" evidence="10">
    <location>
        <begin position="475"/>
        <end position="545"/>
    </location>
</feature>
<evidence type="ECO:0000256" key="4">
    <source>
        <dbReference type="ARBA" id="ARBA00022741"/>
    </source>
</evidence>
<dbReference type="Pfam" id="PF18052">
    <property type="entry name" value="Rx_N"/>
    <property type="match status" value="1"/>
</dbReference>
<dbReference type="Gene3D" id="1.10.8.430">
    <property type="entry name" value="Helical domain of apoptotic protease-activating factors"/>
    <property type="match status" value="1"/>
</dbReference>
<dbReference type="InterPro" id="IPR041118">
    <property type="entry name" value="Rx_N"/>
</dbReference>
<keyword evidence="5" id="KW-0611">Plant defense</keyword>
<gene>
    <name evidence="12" type="ORF">DH2020_002757</name>
</gene>
<dbReference type="PANTHER" id="PTHR23155:SF1205">
    <property type="entry name" value="DISEASE RESISTANCE PROTEIN RPM1"/>
    <property type="match status" value="1"/>
</dbReference>
<evidence type="ECO:0000259" key="8">
    <source>
        <dbReference type="Pfam" id="PF00931"/>
    </source>
</evidence>
<evidence type="ECO:0000313" key="13">
    <source>
        <dbReference type="Proteomes" id="UP001318860"/>
    </source>
</evidence>
<feature type="coiled-coil region" evidence="7">
    <location>
        <begin position="44"/>
        <end position="71"/>
    </location>
</feature>
<dbReference type="InterPro" id="IPR055414">
    <property type="entry name" value="LRR_R13L4/SHOC2-like"/>
</dbReference>
<feature type="domain" description="Disease resistance R13L4/SHOC-2-like LRR" evidence="11">
    <location>
        <begin position="604"/>
        <end position="916"/>
    </location>
</feature>
<evidence type="ECO:0000256" key="2">
    <source>
        <dbReference type="ARBA" id="ARBA00022614"/>
    </source>
</evidence>
<evidence type="ECO:0000256" key="6">
    <source>
        <dbReference type="ARBA" id="ARBA00022840"/>
    </source>
</evidence>
<dbReference type="InterPro" id="IPR002182">
    <property type="entry name" value="NB-ARC"/>
</dbReference>
<dbReference type="Proteomes" id="UP001318860">
    <property type="component" value="Unassembled WGS sequence"/>
</dbReference>
<dbReference type="EMBL" id="JABTTQ020000002">
    <property type="protein sequence ID" value="KAK6162916.1"/>
    <property type="molecule type" value="Genomic_DNA"/>
</dbReference>
<dbReference type="Gene3D" id="3.80.10.10">
    <property type="entry name" value="Ribonuclease Inhibitor"/>
    <property type="match status" value="1"/>
</dbReference>
<accession>A0ABR0XV51</accession>
<dbReference type="InterPro" id="IPR027417">
    <property type="entry name" value="P-loop_NTPase"/>
</dbReference>
<dbReference type="SUPFAM" id="SSF52058">
    <property type="entry name" value="L domain-like"/>
    <property type="match status" value="1"/>
</dbReference>
<evidence type="ECO:0000259" key="11">
    <source>
        <dbReference type="Pfam" id="PF23598"/>
    </source>
</evidence>
<evidence type="ECO:0000259" key="10">
    <source>
        <dbReference type="Pfam" id="PF23559"/>
    </source>
</evidence>
<dbReference type="PRINTS" id="PR00364">
    <property type="entry name" value="DISEASERSIST"/>
</dbReference>
<keyword evidence="4" id="KW-0547">Nucleotide-binding</keyword>
<keyword evidence="7" id="KW-0175">Coiled coil</keyword>
<dbReference type="InterPro" id="IPR058922">
    <property type="entry name" value="WHD_DRP"/>
</dbReference>
<dbReference type="Gene3D" id="1.10.10.10">
    <property type="entry name" value="Winged helix-like DNA-binding domain superfamily/Winged helix DNA-binding domain"/>
    <property type="match status" value="1"/>
</dbReference>
<evidence type="ECO:0000259" key="9">
    <source>
        <dbReference type="Pfam" id="PF18052"/>
    </source>
</evidence>
<dbReference type="Pfam" id="PF23598">
    <property type="entry name" value="LRR_14"/>
    <property type="match status" value="1"/>
</dbReference>
<dbReference type="InterPro" id="IPR032675">
    <property type="entry name" value="LRR_dom_sf"/>
</dbReference>
<dbReference type="SUPFAM" id="SSF52540">
    <property type="entry name" value="P-loop containing nucleoside triphosphate hydrolases"/>
    <property type="match status" value="1"/>
</dbReference>
<dbReference type="Gene3D" id="3.40.50.300">
    <property type="entry name" value="P-loop containing nucleotide triphosphate hydrolases"/>
    <property type="match status" value="1"/>
</dbReference>
<evidence type="ECO:0000313" key="12">
    <source>
        <dbReference type="EMBL" id="KAK6162916.1"/>
    </source>
</evidence>
<feature type="domain" description="NB-ARC" evidence="8">
    <location>
        <begin position="210"/>
        <end position="389"/>
    </location>
</feature>
<dbReference type="CDD" id="cd14798">
    <property type="entry name" value="RX-CC_like"/>
    <property type="match status" value="1"/>
</dbReference>
<comment type="similarity">
    <text evidence="1">Belongs to the disease resistance NB-LRR family.</text>
</comment>
<dbReference type="PANTHER" id="PTHR23155">
    <property type="entry name" value="DISEASE RESISTANCE PROTEIN RP"/>
    <property type="match status" value="1"/>
</dbReference>
<protein>
    <recommendedName>
        <fullName evidence="14">Disease resistance protein RPM1-like</fullName>
    </recommendedName>
</protein>
<evidence type="ECO:0000256" key="1">
    <source>
        <dbReference type="ARBA" id="ARBA00008894"/>
    </source>
</evidence>
<keyword evidence="3" id="KW-0677">Repeat</keyword>
<keyword evidence="13" id="KW-1185">Reference proteome</keyword>
<keyword evidence="6" id="KW-0067">ATP-binding</keyword>
<dbReference type="InterPro" id="IPR042197">
    <property type="entry name" value="Apaf_helical"/>
</dbReference>
<dbReference type="Pfam" id="PF00931">
    <property type="entry name" value="NB-ARC"/>
    <property type="match status" value="1"/>
</dbReference>
<organism evidence="12 13">
    <name type="scientific">Rehmannia glutinosa</name>
    <name type="common">Chinese foxglove</name>
    <dbReference type="NCBI Taxonomy" id="99300"/>
    <lineage>
        <taxon>Eukaryota</taxon>
        <taxon>Viridiplantae</taxon>
        <taxon>Streptophyta</taxon>
        <taxon>Embryophyta</taxon>
        <taxon>Tracheophyta</taxon>
        <taxon>Spermatophyta</taxon>
        <taxon>Magnoliopsida</taxon>
        <taxon>eudicotyledons</taxon>
        <taxon>Gunneridae</taxon>
        <taxon>Pentapetalae</taxon>
        <taxon>asterids</taxon>
        <taxon>lamiids</taxon>
        <taxon>Lamiales</taxon>
        <taxon>Orobanchaceae</taxon>
        <taxon>Rehmannieae</taxon>
        <taxon>Rehmannia</taxon>
    </lineage>
</organism>
<keyword evidence="2" id="KW-0433">Leucine-rich repeat</keyword>
<dbReference type="InterPro" id="IPR044974">
    <property type="entry name" value="Disease_R_plants"/>
</dbReference>
<dbReference type="InterPro" id="IPR038005">
    <property type="entry name" value="RX-like_CC"/>
</dbReference>
<dbReference type="Gene3D" id="1.20.5.4130">
    <property type="match status" value="1"/>
</dbReference>